<dbReference type="InterPro" id="IPR005844">
    <property type="entry name" value="A-D-PHexomutase_a/b/a-I"/>
</dbReference>
<dbReference type="GO" id="GO:0000287">
    <property type="term" value="F:magnesium ion binding"/>
    <property type="evidence" value="ECO:0007669"/>
    <property type="project" value="InterPro"/>
</dbReference>
<evidence type="ECO:0000313" key="14">
    <source>
        <dbReference type="Proteomes" id="UP000234462"/>
    </source>
</evidence>
<feature type="domain" description="Alpha-D-phosphohexomutase C-terminal" evidence="9">
    <location>
        <begin position="508"/>
        <end position="554"/>
    </location>
</feature>
<dbReference type="PANTHER" id="PTHR45745:SF1">
    <property type="entry name" value="PHOSPHOGLUCOMUTASE 2B-RELATED"/>
    <property type="match status" value="1"/>
</dbReference>
<dbReference type="Pfam" id="PF02879">
    <property type="entry name" value="PGM_PMM_II"/>
    <property type="match status" value="1"/>
</dbReference>
<evidence type="ECO:0000259" key="9">
    <source>
        <dbReference type="Pfam" id="PF00408"/>
    </source>
</evidence>
<name>A0A2H1L4E0_9MICO</name>
<feature type="domain" description="Alpha-D-phosphohexomutase alpha/beta/alpha" evidence="10">
    <location>
        <begin position="54"/>
        <end position="197"/>
    </location>
</feature>
<dbReference type="InterPro" id="IPR016066">
    <property type="entry name" value="A-D-PHexomutase_CS"/>
</dbReference>
<proteinExistence type="inferred from homology"/>
<comment type="cofactor">
    <cofactor evidence="1">
        <name>Mg(2+)</name>
        <dbReference type="ChEBI" id="CHEBI:18420"/>
    </cofactor>
</comment>
<dbReference type="Pfam" id="PF02878">
    <property type="entry name" value="PGM_PMM_I"/>
    <property type="match status" value="1"/>
</dbReference>
<dbReference type="Gene3D" id="3.40.120.10">
    <property type="entry name" value="Alpha-D-Glucose-1,6-Bisphosphate, subunit A, domain 3"/>
    <property type="match status" value="3"/>
</dbReference>
<reference evidence="14" key="1">
    <citation type="submission" date="2017-03" db="EMBL/GenBank/DDBJ databases">
        <authorList>
            <person name="Monnet C."/>
        </authorList>
    </citation>
    <scope>NUCLEOTIDE SEQUENCE [LARGE SCALE GENOMIC DNA]</scope>
    <source>
        <strain evidence="14">SJ5-8</strain>
    </source>
</reference>
<dbReference type="Gene3D" id="3.30.310.50">
    <property type="entry name" value="Alpha-D-phosphohexomutase, C-terminal domain"/>
    <property type="match status" value="1"/>
</dbReference>
<dbReference type="PROSITE" id="PS00710">
    <property type="entry name" value="PGM_PMM"/>
    <property type="match status" value="1"/>
</dbReference>
<dbReference type="InterPro" id="IPR036900">
    <property type="entry name" value="A-D-PHexomutase_C_sf"/>
</dbReference>
<keyword evidence="14" id="KW-1185">Reference proteome</keyword>
<keyword evidence="6 13" id="KW-0413">Isomerase</keyword>
<dbReference type="GO" id="GO:0005975">
    <property type="term" value="P:carbohydrate metabolic process"/>
    <property type="evidence" value="ECO:0007669"/>
    <property type="project" value="InterPro"/>
</dbReference>
<feature type="domain" description="Alpha-D-phosphohexomutase alpha/beta/alpha" evidence="12">
    <location>
        <begin position="338"/>
        <end position="455"/>
    </location>
</feature>
<evidence type="ECO:0000256" key="3">
    <source>
        <dbReference type="ARBA" id="ARBA00022553"/>
    </source>
</evidence>
<evidence type="ECO:0000256" key="4">
    <source>
        <dbReference type="ARBA" id="ARBA00022723"/>
    </source>
</evidence>
<dbReference type="InterPro" id="IPR005846">
    <property type="entry name" value="A-D-PHexomutase_a/b/a-III"/>
</dbReference>
<evidence type="ECO:0000259" key="10">
    <source>
        <dbReference type="Pfam" id="PF02878"/>
    </source>
</evidence>
<dbReference type="InterPro" id="IPR016055">
    <property type="entry name" value="A-D-PHexomutase_a/b/a-I/II/III"/>
</dbReference>
<dbReference type="GO" id="GO:0004614">
    <property type="term" value="F:phosphoglucomutase activity"/>
    <property type="evidence" value="ECO:0007669"/>
    <property type="project" value="UniProtKB-EC"/>
</dbReference>
<dbReference type="EMBL" id="FXZM01000004">
    <property type="protein sequence ID" value="SMY11585.1"/>
    <property type="molecule type" value="Genomic_DNA"/>
</dbReference>
<organism evidence="13 14">
    <name type="scientific">Brevibacterium jeotgali</name>
    <dbReference type="NCBI Taxonomy" id="1262550"/>
    <lineage>
        <taxon>Bacteria</taxon>
        <taxon>Bacillati</taxon>
        <taxon>Actinomycetota</taxon>
        <taxon>Actinomycetes</taxon>
        <taxon>Micrococcales</taxon>
        <taxon>Brevibacteriaceae</taxon>
        <taxon>Brevibacterium</taxon>
    </lineage>
</organism>
<evidence type="ECO:0000313" key="13">
    <source>
        <dbReference type="EMBL" id="SMY11585.1"/>
    </source>
</evidence>
<gene>
    <name evidence="13" type="ORF">BJEO58_01170</name>
</gene>
<evidence type="ECO:0000256" key="5">
    <source>
        <dbReference type="ARBA" id="ARBA00022842"/>
    </source>
</evidence>
<dbReference type="PANTHER" id="PTHR45745">
    <property type="entry name" value="PHOSPHOMANNOMUTASE 45A"/>
    <property type="match status" value="1"/>
</dbReference>
<dbReference type="EC" id="5.4.2.2" evidence="13"/>
<dbReference type="AlphaFoldDB" id="A0A2H1L4E0"/>
<feature type="domain" description="Alpha-D-phosphohexomutase alpha/beta/alpha" evidence="11">
    <location>
        <begin position="226"/>
        <end position="332"/>
    </location>
</feature>
<accession>A0A2H1L4E0</accession>
<protein>
    <submittedName>
        <fullName evidence="13">Phosphoglucomutase</fullName>
        <ecNumber evidence="13">5.4.2.2</ecNumber>
    </submittedName>
</protein>
<dbReference type="Pfam" id="PF02880">
    <property type="entry name" value="PGM_PMM_III"/>
    <property type="match status" value="1"/>
</dbReference>
<evidence type="ECO:0000259" key="11">
    <source>
        <dbReference type="Pfam" id="PF02879"/>
    </source>
</evidence>
<keyword evidence="3" id="KW-0597">Phosphoprotein</keyword>
<dbReference type="Pfam" id="PF00408">
    <property type="entry name" value="PGM_PMM_IV"/>
    <property type="match status" value="1"/>
</dbReference>
<dbReference type="InterPro" id="IPR005845">
    <property type="entry name" value="A-D-PHexomutase_a/b/a-II"/>
</dbReference>
<dbReference type="GO" id="GO:0006166">
    <property type="term" value="P:purine ribonucleoside salvage"/>
    <property type="evidence" value="ECO:0007669"/>
    <property type="project" value="TreeGrafter"/>
</dbReference>
<evidence type="ECO:0000256" key="2">
    <source>
        <dbReference type="ARBA" id="ARBA00010231"/>
    </source>
</evidence>
<feature type="region of interest" description="Disordered" evidence="8">
    <location>
        <begin position="1"/>
        <end position="25"/>
    </location>
</feature>
<dbReference type="Proteomes" id="UP000234462">
    <property type="component" value="Unassembled WGS sequence"/>
</dbReference>
<dbReference type="InterPro" id="IPR005843">
    <property type="entry name" value="A-D-PHexomutase_C"/>
</dbReference>
<evidence type="ECO:0000256" key="8">
    <source>
        <dbReference type="SAM" id="MobiDB-lite"/>
    </source>
</evidence>
<dbReference type="GO" id="GO:0008973">
    <property type="term" value="F:phosphopentomutase activity"/>
    <property type="evidence" value="ECO:0007669"/>
    <property type="project" value="TreeGrafter"/>
</dbReference>
<evidence type="ECO:0000259" key="12">
    <source>
        <dbReference type="Pfam" id="PF02880"/>
    </source>
</evidence>
<dbReference type="SUPFAM" id="SSF53738">
    <property type="entry name" value="Phosphoglucomutase, first 3 domains"/>
    <property type="match status" value="3"/>
</dbReference>
<dbReference type="CDD" id="cd05801">
    <property type="entry name" value="PGM_like3"/>
    <property type="match status" value="1"/>
</dbReference>
<evidence type="ECO:0000256" key="1">
    <source>
        <dbReference type="ARBA" id="ARBA00001946"/>
    </source>
</evidence>
<comment type="similarity">
    <text evidence="2 7">Belongs to the phosphohexose mutase family.</text>
</comment>
<dbReference type="SUPFAM" id="SSF55957">
    <property type="entry name" value="Phosphoglucomutase, C-terminal domain"/>
    <property type="match status" value="1"/>
</dbReference>
<dbReference type="InterPro" id="IPR005852">
    <property type="entry name" value="PGM_a-D-Glc-sp"/>
</dbReference>
<sequence>MRESDPGSIPFVHSEGMQNRAGQPAEERDLVDIPELLDAYHDLVPDPADAAQRVSFGTSGHRGSSLTRSFNEAHIAAATQAIVDYRRAQGYTGPIFVGRDTHALSEPAFLTTIEVLAANAVPAMIDDRDGYTPTPVISHAILTHNREHAAAQGLADGIVITPSHNPPADGGFKYNPPHGGPAGTDATDWIQDRANTLLEQGWETIERTPFQRAFHLENTTNFNFMDAYVSDLESVIDMGAIRSAGISIGADPLGGAAVDYWVGISDLFDLDLTVVNPEVDPAFAFMTLDWDEKIRMDCSSPDAMASLVAARDSFDLAVGNDADADRHGIVTPDAGLMDPNHYLAVAIDYLLGHRPDWPLAARIGKTLVSSVLIDRVVAAHGRELYEVPVGFKWFVDGLRSGTVAFGGEESAGASFLRRDGTVWSTDKDGIILALLAAEMLAVTGQTPSQRFADLAAEHGMTSYARTDAPADPQQKAALKRLNAENVTESMLAGDPITDVRSEAPGNDAAIGGLKVSTEHAWFAARPSGTEDVYKIYAESLRGEEHLAQVQQEARALVDSVLG</sequence>
<evidence type="ECO:0000256" key="6">
    <source>
        <dbReference type="ARBA" id="ARBA00023235"/>
    </source>
</evidence>
<evidence type="ECO:0000256" key="7">
    <source>
        <dbReference type="RuleBase" id="RU004326"/>
    </source>
</evidence>
<keyword evidence="5 7" id="KW-0460">Magnesium</keyword>
<keyword evidence="4 7" id="KW-0479">Metal-binding</keyword>
<dbReference type="NCBIfam" id="TIGR01132">
    <property type="entry name" value="pgm"/>
    <property type="match status" value="1"/>
</dbReference>